<reference evidence="4 5" key="1">
    <citation type="submission" date="2019-10" db="EMBL/GenBank/DDBJ databases">
        <title>Nocardia macrotermitis sp. nov. and Nocardia aurantia sp. nov., isolated from the gut of fungus growing-termite Macrotermes natalensis.</title>
        <authorList>
            <person name="Benndorf R."/>
            <person name="Schwitalla J."/>
            <person name="Martin K."/>
            <person name="De Beer W."/>
            <person name="Kaster A.-K."/>
            <person name="Vollmers J."/>
            <person name="Poulsen M."/>
            <person name="Beemelmanns C."/>
        </authorList>
    </citation>
    <scope>NUCLEOTIDE SEQUENCE [LARGE SCALE GENOMIC DNA]</scope>
    <source>
        <strain evidence="4 5">RB56</strain>
    </source>
</reference>
<dbReference type="AlphaFoldDB" id="A0A7K0DMP8"/>
<evidence type="ECO:0000313" key="4">
    <source>
        <dbReference type="EMBL" id="MQY27033.1"/>
    </source>
</evidence>
<evidence type="ECO:0000256" key="1">
    <source>
        <dbReference type="SAM" id="MobiDB-lite"/>
    </source>
</evidence>
<comment type="caution">
    <text evidence="4">The sequence shown here is derived from an EMBL/GenBank/DDBJ whole genome shotgun (WGS) entry which is preliminary data.</text>
</comment>
<sequence>MGLFPRRTAVPALFGVLASGVLTLPAFAEPAAWAPRPVNACGEIGFDPLSRKPDPLAPPAPLLPPSIDIPIPVPKVTMVPVPGPKPDNTRIDAPAPPADPCGAPCPDVRDSLGPDPAGAAAPTPFALPRVQIKPEIEPIPIPVPGGDPPPPEPPPPPVVHPTEPGPVAPAVASRQVRSVELVNQVTGHGSVNRTDVRYQVDGTDLGLMWETKPGEVAVVFGDTFGKGWQPGGAGAEDQDWRSNVLGYSTSRDLSKGLVIDSMVQDRRCHAAELLDSRKIKNFETTTIPTSGFALGSRQFLTYMSINHWSRIPGMWITNRGGLAYSDDDGRTWVKDQHAEWDNVFGTDRFQVGAMVPHGDYVYLFGTPNGRIGVVGLARVAKSEILNKSAYQYWVDGNWAPAAENSATPLFPGLAGELSARFDDSTRQWQLTYLDPMRHAIVLRTAAQPQGAWTDGAALVDTDDYPTAYGGFIHPWSNGRDLYFTVSAWNTYNVYLMHATLDDQHG</sequence>
<feature type="region of interest" description="Disordered" evidence="1">
    <location>
        <begin position="138"/>
        <end position="164"/>
    </location>
</feature>
<keyword evidence="5" id="KW-1185">Reference proteome</keyword>
<feature type="domain" description="DUF4185" evidence="3">
    <location>
        <begin position="190"/>
        <end position="497"/>
    </location>
</feature>
<dbReference type="InterPro" id="IPR025442">
    <property type="entry name" value="DUF4185"/>
</dbReference>
<feature type="chain" id="PRO_5029630141" description="DUF4185 domain-containing protein" evidence="2">
    <location>
        <begin position="29"/>
        <end position="505"/>
    </location>
</feature>
<accession>A0A7K0DMP8</accession>
<dbReference type="EMBL" id="WEGI01000005">
    <property type="protein sequence ID" value="MQY27033.1"/>
    <property type="molecule type" value="Genomic_DNA"/>
</dbReference>
<proteinExistence type="predicted"/>
<evidence type="ECO:0000313" key="5">
    <source>
        <dbReference type="Proteomes" id="UP000431401"/>
    </source>
</evidence>
<keyword evidence="2" id="KW-0732">Signal</keyword>
<dbReference type="RefSeq" id="WP_153341729.1">
    <property type="nucleotide sequence ID" value="NZ_WEGI01000005.1"/>
</dbReference>
<evidence type="ECO:0000259" key="3">
    <source>
        <dbReference type="Pfam" id="PF13810"/>
    </source>
</evidence>
<feature type="signal peptide" evidence="2">
    <location>
        <begin position="1"/>
        <end position="28"/>
    </location>
</feature>
<evidence type="ECO:0000256" key="2">
    <source>
        <dbReference type="SAM" id="SignalP"/>
    </source>
</evidence>
<dbReference type="Proteomes" id="UP000431401">
    <property type="component" value="Unassembled WGS sequence"/>
</dbReference>
<gene>
    <name evidence="4" type="ORF">NRB56_26150</name>
</gene>
<dbReference type="OrthoDB" id="284233at2"/>
<dbReference type="Pfam" id="PF13810">
    <property type="entry name" value="DUF4185"/>
    <property type="match status" value="1"/>
</dbReference>
<organism evidence="4 5">
    <name type="scientific">Nocardia aurantia</name>
    <dbReference type="NCBI Taxonomy" id="2585199"/>
    <lineage>
        <taxon>Bacteria</taxon>
        <taxon>Bacillati</taxon>
        <taxon>Actinomycetota</taxon>
        <taxon>Actinomycetes</taxon>
        <taxon>Mycobacteriales</taxon>
        <taxon>Nocardiaceae</taxon>
        <taxon>Nocardia</taxon>
    </lineage>
</organism>
<protein>
    <recommendedName>
        <fullName evidence="3">DUF4185 domain-containing protein</fullName>
    </recommendedName>
</protein>
<name>A0A7K0DMP8_9NOCA</name>